<reference evidence="2 3" key="1">
    <citation type="submission" date="2012-10" db="EMBL/GenBank/DDBJ databases">
        <title>Genome sequence of Variovorax paradoxus B4.</title>
        <authorList>
            <person name="Schuldes J."/>
            <person name="Brandt U."/>
            <person name="Hiessl S."/>
            <person name="Wuebbeler J.H."/>
            <person name="Thuermer A."/>
            <person name="Steinbuechel A."/>
            <person name="Daniel R."/>
        </authorList>
    </citation>
    <scope>NUCLEOTIDE SEQUENCE [LARGE SCALE GENOMIC DNA]</scope>
    <source>
        <strain evidence="2 3">B4</strain>
    </source>
</reference>
<dbReference type="HOGENOM" id="CLU_2371916_0_0_4"/>
<evidence type="ECO:0000313" key="3">
    <source>
        <dbReference type="Proteomes" id="UP000016223"/>
    </source>
</evidence>
<protein>
    <submittedName>
        <fullName evidence="2">Uncharacterized protein</fullName>
    </submittedName>
</protein>
<organism evidence="2 3">
    <name type="scientific">Variovorax paradoxus B4</name>
    <dbReference type="NCBI Taxonomy" id="1246301"/>
    <lineage>
        <taxon>Bacteria</taxon>
        <taxon>Pseudomonadati</taxon>
        <taxon>Pseudomonadota</taxon>
        <taxon>Betaproteobacteria</taxon>
        <taxon>Burkholderiales</taxon>
        <taxon>Comamonadaceae</taxon>
        <taxon>Variovorax</taxon>
    </lineage>
</organism>
<dbReference type="RefSeq" id="WP_021005728.1">
    <property type="nucleotide sequence ID" value="NC_022247.1"/>
</dbReference>
<dbReference type="AlphaFoldDB" id="T1X796"/>
<dbReference type="EMBL" id="CP003911">
    <property type="protein sequence ID" value="AGU48184.1"/>
    <property type="molecule type" value="Genomic_DNA"/>
</dbReference>
<proteinExistence type="predicted"/>
<gene>
    <name evidence="2" type="ORF">VAPA_1c10650</name>
</gene>
<dbReference type="InterPro" id="IPR010342">
    <property type="entry name" value="DUF938"/>
</dbReference>
<accession>T1X796</accession>
<evidence type="ECO:0000256" key="1">
    <source>
        <dbReference type="SAM" id="MobiDB-lite"/>
    </source>
</evidence>
<dbReference type="Pfam" id="PF06080">
    <property type="entry name" value="DUF938"/>
    <property type="match status" value="1"/>
</dbReference>
<name>T1X796_VARPD</name>
<dbReference type="Proteomes" id="UP000016223">
    <property type="component" value="Chromosome 1"/>
</dbReference>
<feature type="region of interest" description="Disordered" evidence="1">
    <location>
        <begin position="1"/>
        <end position="26"/>
    </location>
</feature>
<sequence length="95" mass="10219">MRGRFKASFSTQSAEPGSLAPANDSPLSLQPVLNALARILGKRGTALESASGAGQRGAWFASEMPQWTWQPTDADGRMCRLMQGAARHLLLIRPP</sequence>
<dbReference type="KEGG" id="vpd:VAPA_1c10650"/>
<evidence type="ECO:0000313" key="2">
    <source>
        <dbReference type="EMBL" id="AGU48184.1"/>
    </source>
</evidence>
<dbReference type="OrthoDB" id="9342562at2"/>